<dbReference type="AlphaFoldDB" id="A0A5B8Z0Z6"/>
<gene>
    <name evidence="2" type="ORF">FSZ17_04555</name>
</gene>
<evidence type="ECO:0000313" key="2">
    <source>
        <dbReference type="EMBL" id="QED46605.1"/>
    </source>
</evidence>
<name>A0A5B8Z0Z6_CYTDA</name>
<protein>
    <submittedName>
        <fullName evidence="2">Uncharacterized protein</fullName>
    </submittedName>
</protein>
<accession>A0A5B8Z0Z6</accession>
<keyword evidence="3" id="KW-1185">Reference proteome</keyword>
<dbReference type="Proteomes" id="UP000321555">
    <property type="component" value="Chromosome"/>
</dbReference>
<reference evidence="3" key="1">
    <citation type="submission" date="2019-08" db="EMBL/GenBank/DDBJ databases">
        <authorList>
            <person name="Zheng X."/>
        </authorList>
    </citation>
    <scope>NUCLEOTIDE SEQUENCE [LARGE SCALE GENOMIC DNA]</scope>
    <source>
        <strain evidence="3">FJAT-25496</strain>
    </source>
</reference>
<dbReference type="EMBL" id="CP042593">
    <property type="protein sequence ID" value="QED46605.1"/>
    <property type="molecule type" value="Genomic_DNA"/>
</dbReference>
<feature type="compositionally biased region" description="Polar residues" evidence="1">
    <location>
        <begin position="30"/>
        <end position="39"/>
    </location>
</feature>
<dbReference type="RefSeq" id="WP_057775885.1">
    <property type="nucleotide sequence ID" value="NZ_CP042593.1"/>
</dbReference>
<dbReference type="KEGG" id="bda:FSZ17_04555"/>
<proteinExistence type="predicted"/>
<evidence type="ECO:0000313" key="3">
    <source>
        <dbReference type="Proteomes" id="UP000321555"/>
    </source>
</evidence>
<feature type="compositionally biased region" description="Basic residues" evidence="1">
    <location>
        <begin position="1"/>
        <end position="10"/>
    </location>
</feature>
<organism evidence="2 3">
    <name type="scientific">Cytobacillus dafuensis</name>
    <name type="common">Bacillus dafuensis</name>
    <dbReference type="NCBI Taxonomy" id="1742359"/>
    <lineage>
        <taxon>Bacteria</taxon>
        <taxon>Bacillati</taxon>
        <taxon>Bacillota</taxon>
        <taxon>Bacilli</taxon>
        <taxon>Bacillales</taxon>
        <taxon>Bacillaceae</taxon>
        <taxon>Cytobacillus</taxon>
    </lineage>
</organism>
<evidence type="ECO:0000256" key="1">
    <source>
        <dbReference type="SAM" id="MobiDB-lite"/>
    </source>
</evidence>
<feature type="region of interest" description="Disordered" evidence="1">
    <location>
        <begin position="1"/>
        <end position="39"/>
    </location>
</feature>
<sequence length="65" mass="7422">MRGKKPRLFQKVKNEVAPQHIQSENEKNSGEQVSSESNISGDKWDRIGLLVLHEIYNQEVVSNSD</sequence>